<dbReference type="GO" id="GO:0004386">
    <property type="term" value="F:helicase activity"/>
    <property type="evidence" value="ECO:0007669"/>
    <property type="project" value="UniProtKB-KW"/>
</dbReference>
<reference evidence="7" key="1">
    <citation type="journal article" date="2019" name="MBio">
        <title>Virus Genomes from Deep Sea Sediments Expand the Ocean Megavirome and Support Independent Origins of Viral Gigantism.</title>
        <authorList>
            <person name="Backstrom D."/>
            <person name="Yutin N."/>
            <person name="Jorgensen S.L."/>
            <person name="Dharamshi J."/>
            <person name="Homa F."/>
            <person name="Zaremba-Niedwiedzka K."/>
            <person name="Spang A."/>
            <person name="Wolf Y.I."/>
            <person name="Koonin E.V."/>
            <person name="Ettema T.J."/>
        </authorList>
    </citation>
    <scope>NUCLEOTIDE SEQUENCE</scope>
</reference>
<evidence type="ECO:0000256" key="1">
    <source>
        <dbReference type="ARBA" id="ARBA00022741"/>
    </source>
</evidence>
<keyword evidence="3 7" id="KW-0347">Helicase</keyword>
<evidence type="ECO:0000259" key="5">
    <source>
        <dbReference type="PROSITE" id="PS51192"/>
    </source>
</evidence>
<dbReference type="GO" id="GO:0008094">
    <property type="term" value="F:ATP-dependent activity, acting on DNA"/>
    <property type="evidence" value="ECO:0007669"/>
    <property type="project" value="TreeGrafter"/>
</dbReference>
<dbReference type="CDD" id="cd18793">
    <property type="entry name" value="SF2_C_SNF"/>
    <property type="match status" value="1"/>
</dbReference>
<dbReference type="PANTHER" id="PTHR45626">
    <property type="entry name" value="TRANSCRIPTION TERMINATION FACTOR 2-RELATED"/>
    <property type="match status" value="1"/>
</dbReference>
<dbReference type="InterPro" id="IPR050628">
    <property type="entry name" value="SNF2_RAD54_helicase_TF"/>
</dbReference>
<dbReference type="InterPro" id="IPR027417">
    <property type="entry name" value="P-loop_NTPase"/>
</dbReference>
<dbReference type="GO" id="GO:0005524">
    <property type="term" value="F:ATP binding"/>
    <property type="evidence" value="ECO:0007669"/>
    <property type="project" value="UniProtKB-KW"/>
</dbReference>
<dbReference type="GO" id="GO:0016787">
    <property type="term" value="F:hydrolase activity"/>
    <property type="evidence" value="ECO:0007669"/>
    <property type="project" value="UniProtKB-KW"/>
</dbReference>
<dbReference type="Pfam" id="PF00271">
    <property type="entry name" value="Helicase_C"/>
    <property type="match status" value="1"/>
</dbReference>
<keyword evidence="4" id="KW-0067">ATP-binding</keyword>
<dbReference type="InterPro" id="IPR038718">
    <property type="entry name" value="SNF2-like_sf"/>
</dbReference>
<sequence length="528" mass="59483">MEIVPSIVPLVSPFRLYKHQKIALAKMRILEKPANGIRGGLLFLEMGMGKTLVSLVLAFSSREREGARATLVVAPKSVVASAWKRDGVETFFSADLRRRVLFFHRDFLGKGFDATTLDDLGEYDVVVTTYSCIVKSWRRDLGTAAKGAGVLHSYVWGRIMCDESHNFSNEKTQLYKAMVELKGGRRWCLSGTPLRNCENELRAQFRFLGLDVTRKEWGARRAQDVVSTHIIKMTYESVGIVLPPKTEIVHPVVLSERERECYALIEAKMRDLLDKFMDRLVSYANILAMFTRLRQTCVAAHVIARIPCDKRRQSLEGLLERGLTLDLALLVDGYLEWPSTRRAALDGLQKGSLGTWLASWKKTSGIRSAKIKKVVDIVDGLKPYEKFVIFSSFTSCLDLVRLALPWHIQVAQIDGRVATADRLKAIDRFNTDPDLRGLLLSYKVGADGLNLTAATHCICLEPWWNTAVTQQAQARIYRVGQTLPVVMHTLRAVDTIESRRIRELCDQKAALATKYLGAEMIRQIVVGQ</sequence>
<dbReference type="Gene3D" id="3.40.50.300">
    <property type="entry name" value="P-loop containing nucleotide triphosphate hydrolases"/>
    <property type="match status" value="1"/>
</dbReference>
<organism evidence="7">
    <name type="scientific">Marseillevirus LCMAC103</name>
    <dbReference type="NCBI Taxonomy" id="2506604"/>
    <lineage>
        <taxon>Viruses</taxon>
        <taxon>Varidnaviria</taxon>
        <taxon>Bamfordvirae</taxon>
        <taxon>Nucleocytoviricota</taxon>
        <taxon>Megaviricetes</taxon>
        <taxon>Pimascovirales</taxon>
        <taxon>Pimascovirales incertae sedis</taxon>
        <taxon>Marseilleviridae</taxon>
    </lineage>
</organism>
<evidence type="ECO:0000313" key="7">
    <source>
        <dbReference type="EMBL" id="QBK86729.1"/>
    </source>
</evidence>
<keyword evidence="2" id="KW-0378">Hydrolase</keyword>
<gene>
    <name evidence="7" type="ORF">LCMAC103_00580</name>
</gene>
<evidence type="ECO:0000259" key="6">
    <source>
        <dbReference type="PROSITE" id="PS51194"/>
    </source>
</evidence>
<dbReference type="Gene3D" id="3.40.50.10810">
    <property type="entry name" value="Tandem AAA-ATPase domain"/>
    <property type="match status" value="1"/>
</dbReference>
<evidence type="ECO:0000256" key="3">
    <source>
        <dbReference type="ARBA" id="ARBA00022806"/>
    </source>
</evidence>
<accession>A0A481YUD8</accession>
<protein>
    <submittedName>
        <fullName evidence="7">DEAD/SNF2-like helicase</fullName>
    </submittedName>
</protein>
<keyword evidence="1" id="KW-0547">Nucleotide-binding</keyword>
<dbReference type="GO" id="GO:0006281">
    <property type="term" value="P:DNA repair"/>
    <property type="evidence" value="ECO:0007669"/>
    <property type="project" value="TreeGrafter"/>
</dbReference>
<dbReference type="SMART" id="SM00490">
    <property type="entry name" value="HELICc"/>
    <property type="match status" value="1"/>
</dbReference>
<dbReference type="Pfam" id="PF00176">
    <property type="entry name" value="SNF2-rel_dom"/>
    <property type="match status" value="1"/>
</dbReference>
<dbReference type="SUPFAM" id="SSF52540">
    <property type="entry name" value="P-loop containing nucleoside triphosphate hydrolases"/>
    <property type="match status" value="2"/>
</dbReference>
<name>A0A481YUD8_9VIRU</name>
<dbReference type="InterPro" id="IPR001650">
    <property type="entry name" value="Helicase_C-like"/>
</dbReference>
<feature type="domain" description="Helicase C-terminal" evidence="6">
    <location>
        <begin position="373"/>
        <end position="528"/>
    </location>
</feature>
<dbReference type="InterPro" id="IPR049730">
    <property type="entry name" value="SNF2/RAD54-like_C"/>
</dbReference>
<dbReference type="PROSITE" id="PS51194">
    <property type="entry name" value="HELICASE_CTER"/>
    <property type="match status" value="1"/>
</dbReference>
<evidence type="ECO:0000256" key="2">
    <source>
        <dbReference type="ARBA" id="ARBA00022801"/>
    </source>
</evidence>
<feature type="domain" description="Helicase ATP-binding" evidence="5">
    <location>
        <begin position="31"/>
        <end position="211"/>
    </location>
</feature>
<dbReference type="SMART" id="SM00487">
    <property type="entry name" value="DEXDc"/>
    <property type="match status" value="1"/>
</dbReference>
<proteinExistence type="predicted"/>
<dbReference type="PANTHER" id="PTHR45626:SF17">
    <property type="entry name" value="HELICASE-LIKE TRANSCRIPTION FACTOR"/>
    <property type="match status" value="1"/>
</dbReference>
<dbReference type="InterPro" id="IPR014001">
    <property type="entry name" value="Helicase_ATP-bd"/>
</dbReference>
<dbReference type="PROSITE" id="PS51192">
    <property type="entry name" value="HELICASE_ATP_BIND_1"/>
    <property type="match status" value="1"/>
</dbReference>
<evidence type="ECO:0000256" key="4">
    <source>
        <dbReference type="ARBA" id="ARBA00022840"/>
    </source>
</evidence>
<dbReference type="EMBL" id="MK500335">
    <property type="protein sequence ID" value="QBK86729.1"/>
    <property type="molecule type" value="Genomic_DNA"/>
</dbReference>
<dbReference type="InterPro" id="IPR000330">
    <property type="entry name" value="SNF2_N"/>
</dbReference>